<evidence type="ECO:0000313" key="1">
    <source>
        <dbReference type="EMBL" id="MPC86957.1"/>
    </source>
</evidence>
<dbReference type="EMBL" id="VSRR010073065">
    <property type="protein sequence ID" value="MPC86957.1"/>
    <property type="molecule type" value="Genomic_DNA"/>
</dbReference>
<keyword evidence="2" id="KW-1185">Reference proteome</keyword>
<dbReference type="AlphaFoldDB" id="A0A5B7IZU6"/>
<evidence type="ECO:0000313" key="2">
    <source>
        <dbReference type="Proteomes" id="UP000324222"/>
    </source>
</evidence>
<comment type="caution">
    <text evidence="1">The sequence shown here is derived from an EMBL/GenBank/DDBJ whole genome shotgun (WGS) entry which is preliminary data.</text>
</comment>
<accession>A0A5B7IZU6</accession>
<protein>
    <submittedName>
        <fullName evidence="1">Uncharacterized protein</fullName>
    </submittedName>
</protein>
<reference evidence="1 2" key="1">
    <citation type="submission" date="2019-05" db="EMBL/GenBank/DDBJ databases">
        <title>Another draft genome of Portunus trituberculatus and its Hox gene families provides insights of decapod evolution.</title>
        <authorList>
            <person name="Jeong J.-H."/>
            <person name="Song I."/>
            <person name="Kim S."/>
            <person name="Choi T."/>
            <person name="Kim D."/>
            <person name="Ryu S."/>
            <person name="Kim W."/>
        </authorList>
    </citation>
    <scope>NUCLEOTIDE SEQUENCE [LARGE SCALE GENOMIC DNA]</scope>
    <source>
        <tissue evidence="1">Muscle</tissue>
    </source>
</reference>
<organism evidence="1 2">
    <name type="scientific">Portunus trituberculatus</name>
    <name type="common">Swimming crab</name>
    <name type="synonym">Neptunus trituberculatus</name>
    <dbReference type="NCBI Taxonomy" id="210409"/>
    <lineage>
        <taxon>Eukaryota</taxon>
        <taxon>Metazoa</taxon>
        <taxon>Ecdysozoa</taxon>
        <taxon>Arthropoda</taxon>
        <taxon>Crustacea</taxon>
        <taxon>Multicrustacea</taxon>
        <taxon>Malacostraca</taxon>
        <taxon>Eumalacostraca</taxon>
        <taxon>Eucarida</taxon>
        <taxon>Decapoda</taxon>
        <taxon>Pleocyemata</taxon>
        <taxon>Brachyura</taxon>
        <taxon>Eubrachyura</taxon>
        <taxon>Portunoidea</taxon>
        <taxon>Portunidae</taxon>
        <taxon>Portuninae</taxon>
        <taxon>Portunus</taxon>
    </lineage>
</organism>
<proteinExistence type="predicted"/>
<dbReference type="Proteomes" id="UP000324222">
    <property type="component" value="Unassembled WGS sequence"/>
</dbReference>
<sequence length="87" mass="9467">MNVVVVTVVVVVVSVLVVVVVREAQSLLNPIVGSANNFIEFDWILLGGFVGSCIYLHCRFYTASENDVGIRIVKTVAIDLLTSIDPF</sequence>
<name>A0A5B7IZU6_PORTR</name>
<gene>
    <name evidence="1" type="ORF">E2C01_081802</name>
</gene>